<feature type="transmembrane region" description="Helical" evidence="7">
    <location>
        <begin position="286"/>
        <end position="307"/>
    </location>
</feature>
<protein>
    <submittedName>
        <fullName evidence="9">Acyltransferase</fullName>
    </submittedName>
</protein>
<feature type="transmembrane region" description="Helical" evidence="7">
    <location>
        <begin position="260"/>
        <end position="280"/>
    </location>
</feature>
<dbReference type="PANTHER" id="PTHR40074">
    <property type="entry name" value="O-ACETYLTRANSFERASE WECH"/>
    <property type="match status" value="1"/>
</dbReference>
<keyword evidence="3" id="KW-1003">Cell membrane</keyword>
<feature type="transmembrane region" description="Helical" evidence="7">
    <location>
        <begin position="53"/>
        <end position="74"/>
    </location>
</feature>
<dbReference type="InterPro" id="IPR002656">
    <property type="entry name" value="Acyl_transf_3_dom"/>
</dbReference>
<proteinExistence type="inferred from homology"/>
<organism evidence="9 10">
    <name type="scientific">Evansella tamaricis</name>
    <dbReference type="NCBI Taxonomy" id="2069301"/>
    <lineage>
        <taxon>Bacteria</taxon>
        <taxon>Bacillati</taxon>
        <taxon>Bacillota</taxon>
        <taxon>Bacilli</taxon>
        <taxon>Bacillales</taxon>
        <taxon>Bacillaceae</taxon>
        <taxon>Evansella</taxon>
    </lineage>
</organism>
<keyword evidence="6 7" id="KW-0472">Membrane</keyword>
<name>A0ABS6JII7_9BACI</name>
<evidence type="ECO:0000256" key="4">
    <source>
        <dbReference type="ARBA" id="ARBA00022692"/>
    </source>
</evidence>
<feature type="transmembrane region" description="Helical" evidence="7">
    <location>
        <begin position="196"/>
        <end position="214"/>
    </location>
</feature>
<accession>A0ABS6JII7</accession>
<evidence type="ECO:0000256" key="7">
    <source>
        <dbReference type="SAM" id="Phobius"/>
    </source>
</evidence>
<evidence type="ECO:0000256" key="1">
    <source>
        <dbReference type="ARBA" id="ARBA00004651"/>
    </source>
</evidence>
<evidence type="ECO:0000313" key="10">
    <source>
        <dbReference type="Proteomes" id="UP000784880"/>
    </source>
</evidence>
<evidence type="ECO:0000256" key="5">
    <source>
        <dbReference type="ARBA" id="ARBA00022989"/>
    </source>
</evidence>
<feature type="transmembrane region" description="Helical" evidence="7">
    <location>
        <begin position="144"/>
        <end position="161"/>
    </location>
</feature>
<feature type="transmembrane region" description="Helical" evidence="7">
    <location>
        <begin position="114"/>
        <end position="137"/>
    </location>
</feature>
<dbReference type="RefSeq" id="WP_217067647.1">
    <property type="nucleotide sequence ID" value="NZ_JAHQCS010000141.1"/>
</dbReference>
<keyword evidence="5 7" id="KW-1133">Transmembrane helix</keyword>
<dbReference type="PANTHER" id="PTHR40074:SF4">
    <property type="entry name" value="INNER MEMBRANE PROTEIN YCFT"/>
    <property type="match status" value="1"/>
</dbReference>
<gene>
    <name evidence="9" type="ORF">KS419_17310</name>
</gene>
<keyword evidence="9" id="KW-0808">Transferase</keyword>
<comment type="similarity">
    <text evidence="2">Belongs to the acyltransferase 3 family.</text>
</comment>
<feature type="transmembrane region" description="Helical" evidence="7">
    <location>
        <begin position="226"/>
        <end position="248"/>
    </location>
</feature>
<comment type="subcellular location">
    <subcellularLocation>
        <location evidence="1">Cell membrane</location>
        <topology evidence="1">Multi-pass membrane protein</topology>
    </subcellularLocation>
</comment>
<evidence type="ECO:0000313" key="9">
    <source>
        <dbReference type="EMBL" id="MBU9713489.1"/>
    </source>
</evidence>
<keyword evidence="9" id="KW-0012">Acyltransferase</keyword>
<dbReference type="Proteomes" id="UP000784880">
    <property type="component" value="Unassembled WGS sequence"/>
</dbReference>
<keyword evidence="10" id="KW-1185">Reference proteome</keyword>
<dbReference type="Pfam" id="PF01757">
    <property type="entry name" value="Acyl_transf_3"/>
    <property type="match status" value="1"/>
</dbReference>
<reference evidence="9 10" key="1">
    <citation type="submission" date="2021-06" db="EMBL/GenBank/DDBJ databases">
        <title>Bacillus sp. RD4P76, an endophyte from a halophyte.</title>
        <authorList>
            <person name="Sun J.-Q."/>
        </authorList>
    </citation>
    <scope>NUCLEOTIDE SEQUENCE [LARGE SCALE GENOMIC DNA]</scope>
    <source>
        <strain evidence="9 10">CGMCC 1.15917</strain>
    </source>
</reference>
<feature type="transmembrane region" description="Helical" evidence="7">
    <location>
        <begin position="167"/>
        <end position="184"/>
    </location>
</feature>
<feature type="domain" description="Acyltransferase 3" evidence="8">
    <location>
        <begin position="6"/>
        <end position="303"/>
    </location>
</feature>
<evidence type="ECO:0000259" key="8">
    <source>
        <dbReference type="Pfam" id="PF01757"/>
    </source>
</evidence>
<keyword evidence="4 7" id="KW-0812">Transmembrane</keyword>
<evidence type="ECO:0000256" key="3">
    <source>
        <dbReference type="ARBA" id="ARBA00022475"/>
    </source>
</evidence>
<evidence type="ECO:0000256" key="6">
    <source>
        <dbReference type="ARBA" id="ARBA00023136"/>
    </source>
</evidence>
<evidence type="ECO:0000256" key="2">
    <source>
        <dbReference type="ARBA" id="ARBA00007400"/>
    </source>
</evidence>
<dbReference type="GO" id="GO:0016746">
    <property type="term" value="F:acyltransferase activity"/>
    <property type="evidence" value="ECO:0007669"/>
    <property type="project" value="UniProtKB-KW"/>
</dbReference>
<feature type="transmembrane region" description="Helical" evidence="7">
    <location>
        <begin position="81"/>
        <end position="102"/>
    </location>
</feature>
<sequence>MSAERINWVDYAKGISIILVVLHHSMFRELDSLLYNETILYYNDLFIRIRMPLFFFLSGLFIHKSIFSNIYSFFKSKVLHLLYLFVLWAIIRYLVVTIAPYLLLGNRAGDLKSILSIFIDPPNTLWFIYAILIFLIITRLTRNIKVVSLFLAMILFTISIQSGQQTFINTLLWFYPFFLLGYLASEYTKRIANKIVSYHFLFVIIFFLTLVVTLESPWAKTPLAIFVFSCGGIITGIIIAIILSRFTVFRGLGFLGRNTLPIYLMHFLPVGILREVLPIIMPYQTLLATLILVFSGVLFPLIATFYARKFDVYWLFGVPFINRLNQPITKANSSVT</sequence>
<comment type="caution">
    <text evidence="9">The sequence shown here is derived from an EMBL/GenBank/DDBJ whole genome shotgun (WGS) entry which is preliminary data.</text>
</comment>
<dbReference type="EMBL" id="JAHQCS010000141">
    <property type="protein sequence ID" value="MBU9713489.1"/>
    <property type="molecule type" value="Genomic_DNA"/>
</dbReference>